<proteinExistence type="predicted"/>
<sequence>MKSFPPALSAHLASGATTMCRCWRVTRRDGVTLGFTDHDRDLIVDGTLFEAAAGFTASQIQSSLGLAVDNFTADGALSSARLTEKDILAGRYDDATMELLHVNWADPTQFYVEARGNLGNLDRKGAAFTAEFRSLAARLNQRIGQSFERSCNAHLGDASCGVNLALPAYSSAATIVSVDGPYLVLSGLSSFKRDWFTGGLLQKSVDAYEIKAHIIEPDGSVMLEFWADLAAFVAAGDVVTLKAGCAKNFPTCKNKFANAANFRGFPHIPPTDTIGTIANRGDPRNNGGSLLGN</sequence>
<feature type="domain" description="Bacteriophage phiJL001 Gp84 C-terminal" evidence="2">
    <location>
        <begin position="194"/>
        <end position="272"/>
    </location>
</feature>
<gene>
    <name evidence="3" type="ORF">SS37A_14440</name>
</gene>
<dbReference type="Pfam" id="PF09356">
    <property type="entry name" value="Phage_BR0599"/>
    <property type="match status" value="1"/>
</dbReference>
<feature type="region of interest" description="Disordered" evidence="1">
    <location>
        <begin position="273"/>
        <end position="293"/>
    </location>
</feature>
<protein>
    <recommendedName>
        <fullName evidence="2">Bacteriophage phiJL001 Gp84 C-terminal domain-containing protein</fullName>
    </recommendedName>
</protein>
<dbReference type="InterPro" id="IPR011928">
    <property type="entry name" value="Phage_phiJL001_Gp84"/>
</dbReference>
<evidence type="ECO:0000259" key="2">
    <source>
        <dbReference type="Pfam" id="PF09356"/>
    </source>
</evidence>
<evidence type="ECO:0000256" key="1">
    <source>
        <dbReference type="SAM" id="MobiDB-lite"/>
    </source>
</evidence>
<evidence type="ECO:0000313" key="4">
    <source>
        <dbReference type="Proteomes" id="UP001317629"/>
    </source>
</evidence>
<organism evidence="3 4">
    <name type="scientific">Methylocystis iwaonis</name>
    <dbReference type="NCBI Taxonomy" id="2885079"/>
    <lineage>
        <taxon>Bacteria</taxon>
        <taxon>Pseudomonadati</taxon>
        <taxon>Pseudomonadota</taxon>
        <taxon>Alphaproteobacteria</taxon>
        <taxon>Hyphomicrobiales</taxon>
        <taxon>Methylocystaceae</taxon>
        <taxon>Methylocystis</taxon>
    </lineage>
</organism>
<reference evidence="3 4" key="1">
    <citation type="journal article" date="2023" name="Int. J. Syst. Evol. Microbiol.">
        <title>Methylocystis iwaonis sp. nov., a type II methane-oxidizing bacterium from surface soil of a rice paddy field in Japan, and emended description of the genus Methylocystis (ex Whittenbury et al. 1970) Bowman et al. 1993.</title>
        <authorList>
            <person name="Kaise H."/>
            <person name="Sawadogo J.B."/>
            <person name="Alam M.S."/>
            <person name="Ueno C."/>
            <person name="Dianou D."/>
            <person name="Shinjo R."/>
            <person name="Asakawa S."/>
        </authorList>
    </citation>
    <scope>NUCLEOTIDE SEQUENCE [LARGE SCALE GENOMIC DNA]</scope>
    <source>
        <strain evidence="3 4">SS37A-Re</strain>
    </source>
</reference>
<name>A0ABN6VE76_9HYPH</name>
<dbReference type="Pfam" id="PF09931">
    <property type="entry name" value="Phage_phiJL001_Gp84_N"/>
    <property type="match status" value="1"/>
</dbReference>
<accession>A0ABN6VE76</accession>
<evidence type="ECO:0000313" key="3">
    <source>
        <dbReference type="EMBL" id="BDV33915.1"/>
    </source>
</evidence>
<keyword evidence="4" id="KW-1185">Reference proteome</keyword>
<dbReference type="EMBL" id="AP027142">
    <property type="protein sequence ID" value="BDV33915.1"/>
    <property type="molecule type" value="Genomic_DNA"/>
</dbReference>
<dbReference type="InterPro" id="IPR018964">
    <property type="entry name" value="Phage_phiJL001_Gp84_C"/>
</dbReference>
<dbReference type="RefSeq" id="WP_281931470.1">
    <property type="nucleotide sequence ID" value="NZ_AP027142.1"/>
</dbReference>
<dbReference type="NCBIfam" id="TIGR02218">
    <property type="entry name" value="phg_TIGR02218"/>
    <property type="match status" value="1"/>
</dbReference>
<dbReference type="Proteomes" id="UP001317629">
    <property type="component" value="Chromosome"/>
</dbReference>